<dbReference type="InterPro" id="IPR007782">
    <property type="entry name" value="VKG_COase"/>
</dbReference>
<evidence type="ECO:0000256" key="2">
    <source>
        <dbReference type="ARBA" id="ARBA00022692"/>
    </source>
</evidence>
<feature type="transmembrane region" description="Helical" evidence="7">
    <location>
        <begin position="223"/>
        <end position="244"/>
    </location>
</feature>
<dbReference type="PANTHER" id="PTHR12639:SF7">
    <property type="entry name" value="HTTM DOMAIN-CONTAINING PROTEIN"/>
    <property type="match status" value="1"/>
</dbReference>
<proteinExistence type="predicted"/>
<dbReference type="GO" id="GO:0012505">
    <property type="term" value="C:endomembrane system"/>
    <property type="evidence" value="ECO:0007669"/>
    <property type="project" value="UniProtKB-SubCell"/>
</dbReference>
<evidence type="ECO:0000256" key="1">
    <source>
        <dbReference type="ARBA" id="ARBA00004127"/>
    </source>
</evidence>
<gene>
    <name evidence="9" type="ORF">ENQ76_04835</name>
</gene>
<name>A0A7C2JZY4_9PLAN</name>
<feature type="transmembrane region" description="Helical" evidence="7">
    <location>
        <begin position="73"/>
        <end position="95"/>
    </location>
</feature>
<feature type="transmembrane region" description="Helical" evidence="7">
    <location>
        <begin position="171"/>
        <end position="189"/>
    </location>
</feature>
<keyword evidence="6" id="KW-0456">Lyase</keyword>
<dbReference type="SMART" id="SM00752">
    <property type="entry name" value="HTTM"/>
    <property type="match status" value="1"/>
</dbReference>
<dbReference type="PANTHER" id="PTHR12639">
    <property type="entry name" value="VITAMIN K-DEPENDENT GAMMA-CARBOXYLASE"/>
    <property type="match status" value="1"/>
</dbReference>
<dbReference type="InterPro" id="IPR011020">
    <property type="entry name" value="HTTM-like"/>
</dbReference>
<protein>
    <recommendedName>
        <fullName evidence="8">HTTM-like domain-containing protein</fullName>
    </recommendedName>
</protein>
<evidence type="ECO:0000256" key="4">
    <source>
        <dbReference type="ARBA" id="ARBA00023136"/>
    </source>
</evidence>
<dbReference type="GO" id="GO:0019842">
    <property type="term" value="F:vitamin binding"/>
    <property type="evidence" value="ECO:0007669"/>
    <property type="project" value="TreeGrafter"/>
</dbReference>
<evidence type="ECO:0000256" key="5">
    <source>
        <dbReference type="ARBA" id="ARBA00023157"/>
    </source>
</evidence>
<dbReference type="EMBL" id="DSOK01000148">
    <property type="protein sequence ID" value="HEN14781.1"/>
    <property type="molecule type" value="Genomic_DNA"/>
</dbReference>
<reference evidence="9" key="1">
    <citation type="journal article" date="2020" name="mSystems">
        <title>Genome- and Community-Level Interaction Insights into Carbon Utilization and Element Cycling Functions of Hydrothermarchaeota in Hydrothermal Sediment.</title>
        <authorList>
            <person name="Zhou Z."/>
            <person name="Liu Y."/>
            <person name="Xu W."/>
            <person name="Pan J."/>
            <person name="Luo Z.H."/>
            <person name="Li M."/>
        </authorList>
    </citation>
    <scope>NUCLEOTIDE SEQUENCE [LARGE SCALE GENOMIC DNA]</scope>
    <source>
        <strain evidence="9">SpSt-339</strain>
    </source>
</reference>
<accession>A0A7C2JZY4</accession>
<feature type="transmembrane region" description="Helical" evidence="7">
    <location>
        <begin position="102"/>
        <end position="121"/>
    </location>
</feature>
<evidence type="ECO:0000256" key="6">
    <source>
        <dbReference type="ARBA" id="ARBA00023239"/>
    </source>
</evidence>
<feature type="transmembrane region" description="Helical" evidence="7">
    <location>
        <begin position="21"/>
        <end position="41"/>
    </location>
</feature>
<dbReference type="InterPro" id="IPR053934">
    <property type="entry name" value="HTTM_dom"/>
</dbReference>
<keyword evidence="2 7" id="KW-0812">Transmembrane</keyword>
<evidence type="ECO:0000313" key="9">
    <source>
        <dbReference type="EMBL" id="HEN14781.1"/>
    </source>
</evidence>
<feature type="domain" description="HTTM-like" evidence="8">
    <location>
        <begin position="17"/>
        <end position="288"/>
    </location>
</feature>
<sequence>MKSSLADAREQLREFFYRNESPFGLAIMRIALPLVMLTMTLPRWRAARELFSTDGAPAPLPAGYGYMGLLPEFSGPVVVALFSVLIFAMVCACIGWMTRLSLAVTLVLFAYFSMMDVVSTMTKYSVIMAHVLLLLTCSECGALWSVDAWLKGRGRGGPTGLPVSAPAWPRRLIQLLVGIVYFGAAITKMNTPSFLTGDQLQLWMLTHINFRHPLGEWLSLYPILLRSMAYVTVVWEMTFIFLVWRGFWRPVVLSVGIVFHFLTLLTLGLFIFPMTLYCCYLAFLDEEEFVRIRRWVRPLLARFAGWRSLLAIPKAWVARLGEPRRWQQPAWVAYPAFVVLFAWGGVELEHWVDPYDLRRPEGPHELRRVDPHIEAQLRNPTTKLRDKDKFFAVDTGTILVGDLLANRRRTYRYGEQMIIQCHLVPPHEDMWVECKILDSGNRLVDRTGNIAVRESQRVNFSYPVTDVLEPGEYTLVFATGGREVIRRKVTIVGDSAAATAN</sequence>
<keyword evidence="3 7" id="KW-1133">Transmembrane helix</keyword>
<evidence type="ECO:0000259" key="8">
    <source>
        <dbReference type="SMART" id="SM00752"/>
    </source>
</evidence>
<dbReference type="GO" id="GO:0008488">
    <property type="term" value="F:gamma-glutamyl carboxylase activity"/>
    <property type="evidence" value="ECO:0007669"/>
    <property type="project" value="InterPro"/>
</dbReference>
<organism evidence="9">
    <name type="scientific">Schlesneria paludicola</name>
    <dbReference type="NCBI Taxonomy" id="360056"/>
    <lineage>
        <taxon>Bacteria</taxon>
        <taxon>Pseudomonadati</taxon>
        <taxon>Planctomycetota</taxon>
        <taxon>Planctomycetia</taxon>
        <taxon>Planctomycetales</taxon>
        <taxon>Planctomycetaceae</taxon>
        <taxon>Schlesneria</taxon>
    </lineage>
</organism>
<keyword evidence="4 7" id="KW-0472">Membrane</keyword>
<dbReference type="AlphaFoldDB" id="A0A7C2JZY4"/>
<evidence type="ECO:0000256" key="7">
    <source>
        <dbReference type="SAM" id="Phobius"/>
    </source>
</evidence>
<comment type="subcellular location">
    <subcellularLocation>
        <location evidence="1">Endomembrane system</location>
        <topology evidence="1">Multi-pass membrane protein</topology>
    </subcellularLocation>
</comment>
<dbReference type="Pfam" id="PF05090">
    <property type="entry name" value="HTTM"/>
    <property type="match status" value="1"/>
</dbReference>
<feature type="transmembrane region" description="Helical" evidence="7">
    <location>
        <begin position="251"/>
        <end position="283"/>
    </location>
</feature>
<keyword evidence="5" id="KW-1015">Disulfide bond</keyword>
<comment type="caution">
    <text evidence="9">The sequence shown here is derived from an EMBL/GenBank/DDBJ whole genome shotgun (WGS) entry which is preliminary data.</text>
</comment>
<evidence type="ECO:0000256" key="3">
    <source>
        <dbReference type="ARBA" id="ARBA00022989"/>
    </source>
</evidence>
<feature type="transmembrane region" description="Helical" evidence="7">
    <location>
        <begin position="127"/>
        <end position="150"/>
    </location>
</feature>